<organism evidence="3 4">
    <name type="scientific">Acrasis kona</name>
    <dbReference type="NCBI Taxonomy" id="1008807"/>
    <lineage>
        <taxon>Eukaryota</taxon>
        <taxon>Discoba</taxon>
        <taxon>Heterolobosea</taxon>
        <taxon>Tetramitia</taxon>
        <taxon>Eutetramitia</taxon>
        <taxon>Acrasidae</taxon>
        <taxon>Acrasis</taxon>
    </lineage>
</organism>
<keyword evidence="4" id="KW-1185">Reference proteome</keyword>
<evidence type="ECO:0000256" key="1">
    <source>
        <dbReference type="SAM" id="MobiDB-lite"/>
    </source>
</evidence>
<feature type="chain" id="PRO_5043834103" evidence="2">
    <location>
        <begin position="19"/>
        <end position="224"/>
    </location>
</feature>
<feature type="region of interest" description="Disordered" evidence="1">
    <location>
        <begin position="44"/>
        <end position="85"/>
    </location>
</feature>
<comment type="caution">
    <text evidence="3">The sequence shown here is derived from an EMBL/GenBank/DDBJ whole genome shotgun (WGS) entry which is preliminary data.</text>
</comment>
<dbReference type="Proteomes" id="UP001431209">
    <property type="component" value="Unassembled WGS sequence"/>
</dbReference>
<dbReference type="EMBL" id="JAOPGA020000766">
    <property type="protein sequence ID" value="KAL0481433.1"/>
    <property type="molecule type" value="Genomic_DNA"/>
</dbReference>
<keyword evidence="2" id="KW-0732">Signal</keyword>
<evidence type="ECO:0000256" key="2">
    <source>
        <dbReference type="SAM" id="SignalP"/>
    </source>
</evidence>
<proteinExistence type="predicted"/>
<reference evidence="3 4" key="1">
    <citation type="submission" date="2024-03" db="EMBL/GenBank/DDBJ databases">
        <title>The Acrasis kona genome and developmental transcriptomes reveal deep origins of eukaryotic multicellular pathways.</title>
        <authorList>
            <person name="Sheikh S."/>
            <person name="Fu C.-J."/>
            <person name="Brown M.W."/>
            <person name="Baldauf S.L."/>
        </authorList>
    </citation>
    <scope>NUCLEOTIDE SEQUENCE [LARGE SCALE GENOMIC DNA]</scope>
    <source>
        <strain evidence="3 4">ATCC MYA-3509</strain>
    </source>
</reference>
<evidence type="ECO:0000313" key="3">
    <source>
        <dbReference type="EMBL" id="KAL0481433.1"/>
    </source>
</evidence>
<dbReference type="AlphaFoldDB" id="A0AAW2YX97"/>
<feature type="signal peptide" evidence="2">
    <location>
        <begin position="1"/>
        <end position="18"/>
    </location>
</feature>
<name>A0AAW2YX97_9EUKA</name>
<protein>
    <submittedName>
        <fullName evidence="3">Transcriptional regulator</fullName>
    </submittedName>
</protein>
<evidence type="ECO:0000313" key="4">
    <source>
        <dbReference type="Proteomes" id="UP001431209"/>
    </source>
</evidence>
<accession>A0AAW2YX97</accession>
<sequence length="224" mass="24370">MRAVVSLVLLSLLCVVFAGDKNVMSSELSQAIKTVGWETPEPEIIYAPTTTNPPPTTTKPPPTTTKSPTTTLPPRPKNIPAFTLPKLPSTRPGGKWVQAFIEDKSPIKCPFDTIEKNEHVGGGNTRHQSNYFLSKNLKLAASCRLDCMSQVAGQLHFDGGCKQRFFYYANVGRCQIASELDDTQAKLAETYCMRCNGCVKTHNRAFNAASAKGAVGDNSAKLPH</sequence>
<gene>
    <name evidence="3" type="ORF">AKO1_012570</name>
</gene>
<feature type="compositionally biased region" description="Pro residues" evidence="1">
    <location>
        <begin position="51"/>
        <end position="63"/>
    </location>
</feature>